<proteinExistence type="predicted"/>
<dbReference type="InterPro" id="IPR013785">
    <property type="entry name" value="Aldolase_TIM"/>
</dbReference>
<dbReference type="eggNOG" id="COG0635">
    <property type="taxonomic scope" value="Bacteria"/>
</dbReference>
<name>W9VK44_9GAMM</name>
<dbReference type="SFLD" id="SFLDF00311">
    <property type="entry name" value="heme_degradation_proteins_(Hut"/>
    <property type="match status" value="1"/>
</dbReference>
<dbReference type="GO" id="GO:0046872">
    <property type="term" value="F:metal ion binding"/>
    <property type="evidence" value="ECO:0007669"/>
    <property type="project" value="UniProtKB-KW"/>
</dbReference>
<dbReference type="PANTHER" id="PTHR13932">
    <property type="entry name" value="COPROPORPHYRINIGEN III OXIDASE"/>
    <property type="match status" value="1"/>
</dbReference>
<dbReference type="InterPro" id="IPR007197">
    <property type="entry name" value="rSAM"/>
</dbReference>
<dbReference type="InterPro" id="IPR058240">
    <property type="entry name" value="rSAM_sf"/>
</dbReference>
<organism evidence="7 8">
    <name type="scientific">Imhoffiella purpurea</name>
    <dbReference type="NCBI Taxonomy" id="1249627"/>
    <lineage>
        <taxon>Bacteria</taxon>
        <taxon>Pseudomonadati</taxon>
        <taxon>Pseudomonadota</taxon>
        <taxon>Gammaproteobacteria</taxon>
        <taxon>Chromatiales</taxon>
        <taxon>Chromatiaceae</taxon>
        <taxon>Imhoffiella</taxon>
    </lineage>
</organism>
<dbReference type="InterPro" id="IPR026332">
    <property type="entry name" value="HutW"/>
</dbReference>
<evidence type="ECO:0000256" key="3">
    <source>
        <dbReference type="ARBA" id="ARBA00022723"/>
    </source>
</evidence>
<dbReference type="PROSITE" id="PS51918">
    <property type="entry name" value="RADICAL_SAM"/>
    <property type="match status" value="1"/>
</dbReference>
<dbReference type="SFLD" id="SFLDG01082">
    <property type="entry name" value="B12-binding_domain_containing"/>
    <property type="match status" value="1"/>
</dbReference>
<dbReference type="STRING" id="1249627.D779_0189"/>
<dbReference type="InterPro" id="IPR006638">
    <property type="entry name" value="Elp3/MiaA/NifB-like_rSAM"/>
</dbReference>
<dbReference type="EMBL" id="AONC01000011">
    <property type="protein sequence ID" value="EXJ16457.1"/>
    <property type="molecule type" value="Genomic_DNA"/>
</dbReference>
<evidence type="ECO:0000259" key="6">
    <source>
        <dbReference type="PROSITE" id="PS51918"/>
    </source>
</evidence>
<dbReference type="Proteomes" id="UP000019460">
    <property type="component" value="Unassembled WGS sequence"/>
</dbReference>
<evidence type="ECO:0000256" key="5">
    <source>
        <dbReference type="ARBA" id="ARBA00023014"/>
    </source>
</evidence>
<dbReference type="GO" id="GO:0005737">
    <property type="term" value="C:cytoplasm"/>
    <property type="evidence" value="ECO:0007669"/>
    <property type="project" value="TreeGrafter"/>
</dbReference>
<dbReference type="SFLD" id="SFLDG01065">
    <property type="entry name" value="anaerobic_coproporphyrinogen-I"/>
    <property type="match status" value="1"/>
</dbReference>
<dbReference type="GO" id="GO:0003824">
    <property type="term" value="F:catalytic activity"/>
    <property type="evidence" value="ECO:0007669"/>
    <property type="project" value="InterPro"/>
</dbReference>
<keyword evidence="3" id="KW-0479">Metal-binding</keyword>
<dbReference type="Gene3D" id="3.20.20.70">
    <property type="entry name" value="Aldolase class I"/>
    <property type="match status" value="1"/>
</dbReference>
<evidence type="ECO:0000256" key="2">
    <source>
        <dbReference type="ARBA" id="ARBA00022691"/>
    </source>
</evidence>
<dbReference type="CDD" id="cd01335">
    <property type="entry name" value="Radical_SAM"/>
    <property type="match status" value="1"/>
</dbReference>
<evidence type="ECO:0000313" key="7">
    <source>
        <dbReference type="EMBL" id="EXJ16457.1"/>
    </source>
</evidence>
<evidence type="ECO:0000256" key="4">
    <source>
        <dbReference type="ARBA" id="ARBA00023004"/>
    </source>
</evidence>
<dbReference type="AlphaFoldDB" id="W9VK44"/>
<evidence type="ECO:0000313" key="8">
    <source>
        <dbReference type="Proteomes" id="UP000019460"/>
    </source>
</evidence>
<keyword evidence="4" id="KW-0408">Iron</keyword>
<accession>W9VK44</accession>
<dbReference type="PATRIC" id="fig|1249627.3.peg.816"/>
<keyword evidence="2" id="KW-0949">S-adenosyl-L-methionine</keyword>
<sequence length="467" mass="51550">MTFSRSHEQSPYKPIEAFYAHEGGEPLANAFAGRRGVHPFVGMTPVPEHQWARVWTEMTAGPRTGRSVAYIHVPFCESHCLFCGFYQNAWHEPLGGRYVDTLIGHLKRDRDRSYQAEGPIRAVYLGGGTPTLLSIHDLARAVAAVREYLPLASDCEITVEGRARDLDADKAHALFDAGVNRLSIGVQSFDEDVRRRLGRKTDRAELIRRLEDLMAADRGAVVIDLIYGLPGQSLSVWEEDVRTAVGLGLDGVDLYALKLMPQTPLGGAVRSGRLSPAAVESHGSFYARGAELMEASRWEALSSSHWRSGTRERNLYNLEVKGGADCLAFGAGAGGFLGGHSYRILADVSEHAEHLHQRKPLLGGLMRQSPHHRLLNSIKGDLERGRLDIRATGERLAAATGLDLERIAGPLLGQWERSGLLIRDGRWLELTLAGRFWQVALTQNLLEWLDQIIRDGPVLVDRPAALT</sequence>
<comment type="cofactor">
    <cofactor evidence="1">
        <name>[4Fe-4S] cluster</name>
        <dbReference type="ChEBI" id="CHEBI:49883"/>
    </cofactor>
</comment>
<dbReference type="GO" id="GO:0006779">
    <property type="term" value="P:porphyrin-containing compound biosynthetic process"/>
    <property type="evidence" value="ECO:0007669"/>
    <property type="project" value="TreeGrafter"/>
</dbReference>
<keyword evidence="8" id="KW-1185">Reference proteome</keyword>
<gene>
    <name evidence="7" type="ORF">D779_0189</name>
</gene>
<dbReference type="Pfam" id="PF04055">
    <property type="entry name" value="Radical_SAM"/>
    <property type="match status" value="1"/>
</dbReference>
<feature type="domain" description="Radical SAM core" evidence="6">
    <location>
        <begin position="61"/>
        <end position="302"/>
    </location>
</feature>
<reference evidence="7 8" key="1">
    <citation type="submission" date="2012-11" db="EMBL/GenBank/DDBJ databases">
        <title>Genome assembly of Thiorhodococcus sp. AK35.</title>
        <authorList>
            <person name="Nupur N."/>
            <person name="Khatri I."/>
            <person name="Subramanian S."/>
            <person name="Pinnaka A."/>
        </authorList>
    </citation>
    <scope>NUCLEOTIDE SEQUENCE [LARGE SCALE GENOMIC DNA]</scope>
    <source>
        <strain evidence="7 8">AK35</strain>
    </source>
</reference>
<evidence type="ECO:0000256" key="1">
    <source>
        <dbReference type="ARBA" id="ARBA00001966"/>
    </source>
</evidence>
<dbReference type="SFLD" id="SFLDS00029">
    <property type="entry name" value="Radical_SAM"/>
    <property type="match status" value="1"/>
</dbReference>
<dbReference type="PANTHER" id="PTHR13932:SF9">
    <property type="entry name" value="COPROPORPHYRINOGEN III OXIDASE"/>
    <property type="match status" value="1"/>
</dbReference>
<dbReference type="InterPro" id="IPR034505">
    <property type="entry name" value="Coproporphyrinogen-III_oxidase"/>
</dbReference>
<dbReference type="SUPFAM" id="SSF102114">
    <property type="entry name" value="Radical SAM enzymes"/>
    <property type="match status" value="1"/>
</dbReference>
<protein>
    <submittedName>
        <fullName evidence="7">Radical SAM family protein HutW</fullName>
    </submittedName>
</protein>
<dbReference type="GO" id="GO:0051539">
    <property type="term" value="F:4 iron, 4 sulfur cluster binding"/>
    <property type="evidence" value="ECO:0007669"/>
    <property type="project" value="TreeGrafter"/>
</dbReference>
<dbReference type="RefSeq" id="WP_043749793.1">
    <property type="nucleotide sequence ID" value="NZ_AONC01000011.1"/>
</dbReference>
<keyword evidence="5" id="KW-0411">Iron-sulfur</keyword>
<comment type="caution">
    <text evidence="7">The sequence shown here is derived from an EMBL/GenBank/DDBJ whole genome shotgun (WGS) entry which is preliminary data.</text>
</comment>
<dbReference type="SMART" id="SM00729">
    <property type="entry name" value="Elp3"/>
    <property type="match status" value="1"/>
</dbReference>
<dbReference type="NCBIfam" id="TIGR04107">
    <property type="entry name" value="rSAM_HutW"/>
    <property type="match status" value="1"/>
</dbReference>
<dbReference type="OrthoDB" id="9808022at2"/>